<gene>
    <name evidence="2" type="ORF">Tci_845894</name>
    <name evidence="3" type="ORF">Tci_887475</name>
</gene>
<evidence type="ECO:0000313" key="2">
    <source>
        <dbReference type="EMBL" id="GFC73924.1"/>
    </source>
</evidence>
<sequence length="69" mass="8081">MIEDEGSTTEKPKQRKQTEDDLTGDDLKQYEADIEALNLILLIIPNDIYNYVNACENAKDMSEWMRRLM</sequence>
<dbReference type="EMBL" id="BKCJ011286948">
    <property type="protein sequence ID" value="GFD15506.1"/>
    <property type="molecule type" value="Genomic_DNA"/>
</dbReference>
<feature type="region of interest" description="Disordered" evidence="1">
    <location>
        <begin position="1"/>
        <end position="25"/>
    </location>
</feature>
<feature type="compositionally biased region" description="Basic and acidic residues" evidence="1">
    <location>
        <begin position="8"/>
        <end position="25"/>
    </location>
</feature>
<comment type="caution">
    <text evidence="3">The sequence shown here is derived from an EMBL/GenBank/DDBJ whole genome shotgun (WGS) entry which is preliminary data.</text>
</comment>
<proteinExistence type="predicted"/>
<name>A0A699U2B2_TANCI</name>
<evidence type="ECO:0000313" key="3">
    <source>
        <dbReference type="EMBL" id="GFD15506.1"/>
    </source>
</evidence>
<reference evidence="3" key="1">
    <citation type="journal article" date="2019" name="Sci. Rep.">
        <title>Draft genome of Tanacetum cinerariifolium, the natural source of mosquito coil.</title>
        <authorList>
            <person name="Yamashiro T."/>
            <person name="Shiraishi A."/>
            <person name="Satake H."/>
            <person name="Nakayama K."/>
        </authorList>
    </citation>
    <scope>NUCLEOTIDE SEQUENCE</scope>
</reference>
<dbReference type="AlphaFoldDB" id="A0A699U2B2"/>
<dbReference type="EMBL" id="BKCJ011044868">
    <property type="protein sequence ID" value="GFC73924.1"/>
    <property type="molecule type" value="Genomic_DNA"/>
</dbReference>
<organism evidence="3">
    <name type="scientific">Tanacetum cinerariifolium</name>
    <name type="common">Dalmatian daisy</name>
    <name type="synonym">Chrysanthemum cinerariifolium</name>
    <dbReference type="NCBI Taxonomy" id="118510"/>
    <lineage>
        <taxon>Eukaryota</taxon>
        <taxon>Viridiplantae</taxon>
        <taxon>Streptophyta</taxon>
        <taxon>Embryophyta</taxon>
        <taxon>Tracheophyta</taxon>
        <taxon>Spermatophyta</taxon>
        <taxon>Magnoliopsida</taxon>
        <taxon>eudicotyledons</taxon>
        <taxon>Gunneridae</taxon>
        <taxon>Pentapetalae</taxon>
        <taxon>asterids</taxon>
        <taxon>campanulids</taxon>
        <taxon>Asterales</taxon>
        <taxon>Asteraceae</taxon>
        <taxon>Asteroideae</taxon>
        <taxon>Anthemideae</taxon>
        <taxon>Anthemidinae</taxon>
        <taxon>Tanacetum</taxon>
    </lineage>
</organism>
<accession>A0A699U2B2</accession>
<protein>
    <submittedName>
        <fullName evidence="3">Uncharacterized protein</fullName>
    </submittedName>
</protein>
<evidence type="ECO:0000256" key="1">
    <source>
        <dbReference type="SAM" id="MobiDB-lite"/>
    </source>
</evidence>